<proteinExistence type="predicted"/>
<feature type="transmembrane region" description="Helical" evidence="5">
    <location>
        <begin position="336"/>
        <end position="359"/>
    </location>
</feature>
<gene>
    <name evidence="8" type="ORF">METZ01_LOCUS53359</name>
</gene>
<dbReference type="NCBIfam" id="NF001419">
    <property type="entry name" value="PRK00293.1"/>
    <property type="match status" value="1"/>
</dbReference>
<dbReference type="PANTHER" id="PTHR32234">
    <property type="entry name" value="THIOL:DISULFIDE INTERCHANGE PROTEIN DSBD"/>
    <property type="match status" value="1"/>
</dbReference>
<dbReference type="EMBL" id="UINC01002809">
    <property type="protein sequence ID" value="SVA00505.1"/>
    <property type="molecule type" value="Genomic_DNA"/>
</dbReference>
<sequence>MLTRLNRLTKLFSNVLLICFSLATINIFAQQVLKPQDAFPVEVAYQNNVIQISHQIKDGYYLYKDKISYSSLDSRIQLGTTTLPEGIKYEDEFFGKTEIFRNSFTIYIPISISTGETVNAFDIQINSQGCADIGLCYPPQKWRRTAIADSLTEVSINTADIEISDQVRLGNIISDANIFLVSLMFLGLGFALAFTPCHLPTIPILSSIIIGQSNNNKLKSLGLSMSYVLGMAITYCIAGVAAALAGQQMQALFTLPVFIISMSILFIVLGLGMLGLFNVQLPSNVMNRVNTVLSNQVGGSYIGVVIIGSLSALLVTACVAPPLVATLMVIGESGNIFRGIVALSSLSLGLGIPLIIIGLSASKWLPKSGDYLETIKNVFGFVMFALAIW</sequence>
<feature type="domain" description="Thiol:disulfide interchange protein DsbD N-terminal" evidence="7">
    <location>
        <begin position="30"/>
        <end position="143"/>
    </location>
</feature>
<keyword evidence="2 5" id="KW-0812">Transmembrane</keyword>
<dbReference type="PANTHER" id="PTHR32234:SF0">
    <property type="entry name" value="THIOL:DISULFIDE INTERCHANGE PROTEIN DSBD"/>
    <property type="match status" value="1"/>
</dbReference>
<dbReference type="GO" id="GO:0017004">
    <property type="term" value="P:cytochrome complex assembly"/>
    <property type="evidence" value="ECO:0007669"/>
    <property type="project" value="InterPro"/>
</dbReference>
<dbReference type="InterPro" id="IPR028250">
    <property type="entry name" value="DsbDN"/>
</dbReference>
<dbReference type="GO" id="GO:0016020">
    <property type="term" value="C:membrane"/>
    <property type="evidence" value="ECO:0007669"/>
    <property type="project" value="UniProtKB-SubCell"/>
</dbReference>
<dbReference type="SUPFAM" id="SSF74863">
    <property type="entry name" value="Thiol:disulfide interchange protein DsbD, N-terminal domain (DsbD-alpha)"/>
    <property type="match status" value="1"/>
</dbReference>
<protein>
    <recommendedName>
        <fullName evidence="9">Cytochrome C biogenesis protein transmembrane domain-containing protein</fullName>
    </recommendedName>
</protein>
<evidence type="ECO:0000256" key="4">
    <source>
        <dbReference type="ARBA" id="ARBA00023136"/>
    </source>
</evidence>
<evidence type="ECO:0008006" key="9">
    <source>
        <dbReference type="Google" id="ProtNLM"/>
    </source>
</evidence>
<evidence type="ECO:0000259" key="6">
    <source>
        <dbReference type="Pfam" id="PF02683"/>
    </source>
</evidence>
<feature type="transmembrane region" description="Helical" evidence="5">
    <location>
        <begin position="257"/>
        <end position="279"/>
    </location>
</feature>
<name>A0A381S8T6_9ZZZZ</name>
<feature type="domain" description="Cytochrome C biogenesis protein transmembrane" evidence="6">
    <location>
        <begin position="180"/>
        <end position="389"/>
    </location>
</feature>
<dbReference type="InterPro" id="IPR036929">
    <property type="entry name" value="DsbDN_sf"/>
</dbReference>
<dbReference type="InterPro" id="IPR003834">
    <property type="entry name" value="Cyt_c_assmbl_TM_dom"/>
</dbReference>
<dbReference type="Gene3D" id="2.60.40.1250">
    <property type="entry name" value="Thiol:disulfide interchange protein DsbD, N-terminal domain"/>
    <property type="match status" value="1"/>
</dbReference>
<evidence type="ECO:0000256" key="2">
    <source>
        <dbReference type="ARBA" id="ARBA00022692"/>
    </source>
</evidence>
<dbReference type="GO" id="GO:0045454">
    <property type="term" value="P:cell redox homeostasis"/>
    <property type="evidence" value="ECO:0007669"/>
    <property type="project" value="TreeGrafter"/>
</dbReference>
<reference evidence="8" key="1">
    <citation type="submission" date="2018-05" db="EMBL/GenBank/DDBJ databases">
        <authorList>
            <person name="Lanie J.A."/>
            <person name="Ng W.-L."/>
            <person name="Kazmierczak K.M."/>
            <person name="Andrzejewski T.M."/>
            <person name="Davidsen T.M."/>
            <person name="Wayne K.J."/>
            <person name="Tettelin H."/>
            <person name="Glass J.I."/>
            <person name="Rusch D."/>
            <person name="Podicherti R."/>
            <person name="Tsui H.-C.T."/>
            <person name="Winkler M.E."/>
        </authorList>
    </citation>
    <scope>NUCLEOTIDE SEQUENCE</scope>
</reference>
<evidence type="ECO:0000256" key="5">
    <source>
        <dbReference type="SAM" id="Phobius"/>
    </source>
</evidence>
<accession>A0A381S8T6</accession>
<feature type="non-terminal residue" evidence="8">
    <location>
        <position position="389"/>
    </location>
</feature>
<evidence type="ECO:0000256" key="1">
    <source>
        <dbReference type="ARBA" id="ARBA00004141"/>
    </source>
</evidence>
<keyword evidence="3 5" id="KW-1133">Transmembrane helix</keyword>
<evidence type="ECO:0000256" key="3">
    <source>
        <dbReference type="ARBA" id="ARBA00022989"/>
    </source>
</evidence>
<dbReference type="Pfam" id="PF11412">
    <property type="entry name" value="DsbD_N"/>
    <property type="match status" value="1"/>
</dbReference>
<dbReference type="AlphaFoldDB" id="A0A381S8T6"/>
<keyword evidence="4 5" id="KW-0472">Membrane</keyword>
<dbReference type="Pfam" id="PF02683">
    <property type="entry name" value="DsbD_TM"/>
    <property type="match status" value="1"/>
</dbReference>
<feature type="transmembrane region" description="Helical" evidence="5">
    <location>
        <begin position="300"/>
        <end position="324"/>
    </location>
</feature>
<evidence type="ECO:0000313" key="8">
    <source>
        <dbReference type="EMBL" id="SVA00505.1"/>
    </source>
</evidence>
<evidence type="ECO:0000259" key="7">
    <source>
        <dbReference type="Pfam" id="PF11412"/>
    </source>
</evidence>
<feature type="transmembrane region" description="Helical" evidence="5">
    <location>
        <begin position="220"/>
        <end position="245"/>
    </location>
</feature>
<feature type="transmembrane region" description="Helical" evidence="5">
    <location>
        <begin position="178"/>
        <end position="199"/>
    </location>
</feature>
<comment type="subcellular location">
    <subcellularLocation>
        <location evidence="1">Membrane</location>
        <topology evidence="1">Multi-pass membrane protein</topology>
    </subcellularLocation>
</comment>
<dbReference type="GO" id="GO:0015035">
    <property type="term" value="F:protein-disulfide reductase activity"/>
    <property type="evidence" value="ECO:0007669"/>
    <property type="project" value="TreeGrafter"/>
</dbReference>
<organism evidence="8">
    <name type="scientific">marine metagenome</name>
    <dbReference type="NCBI Taxonomy" id="408172"/>
    <lineage>
        <taxon>unclassified sequences</taxon>
        <taxon>metagenomes</taxon>
        <taxon>ecological metagenomes</taxon>
    </lineage>
</organism>